<name>A0A6A5YXS8_9PLEO</name>
<accession>A0A6A5YXS8</accession>
<evidence type="ECO:0000313" key="1">
    <source>
        <dbReference type="EMBL" id="KAF2111643.1"/>
    </source>
</evidence>
<evidence type="ECO:0000313" key="2">
    <source>
        <dbReference type="Proteomes" id="UP000799770"/>
    </source>
</evidence>
<sequence length="223" mass="25130">MGGALEIHIGPANGCTIACCDGAAQIWHLPKALLSQHFELITKVMDARTASKHIPEVQNGRLLLPQEHQGAFVLFVEWLYYGSYTLPDTGPASFDVEVAAYHLAEKLCSGSFINYVMAQIYERHKDDGIFRFTPVTLTPVTPTLINQVFRSTSEHSLLRKFYLDYLEANFTKSNVVKGSTVEWDRVMQDFPEIRMRVLEGMRADSRPAVKPLAEYMSDSPRTT</sequence>
<dbReference type="EMBL" id="ML977333">
    <property type="protein sequence ID" value="KAF2111643.1"/>
    <property type="molecule type" value="Genomic_DNA"/>
</dbReference>
<dbReference type="AlphaFoldDB" id="A0A6A5YXS8"/>
<dbReference type="Proteomes" id="UP000799770">
    <property type="component" value="Unassembled WGS sequence"/>
</dbReference>
<gene>
    <name evidence="1" type="ORF">BDV96DRAFT_174161</name>
</gene>
<protein>
    <recommendedName>
        <fullName evidence="3">BTB domain-containing protein</fullName>
    </recommendedName>
</protein>
<evidence type="ECO:0008006" key="3">
    <source>
        <dbReference type="Google" id="ProtNLM"/>
    </source>
</evidence>
<keyword evidence="2" id="KW-1185">Reference proteome</keyword>
<reference evidence="1" key="1">
    <citation type="journal article" date="2020" name="Stud. Mycol.">
        <title>101 Dothideomycetes genomes: a test case for predicting lifestyles and emergence of pathogens.</title>
        <authorList>
            <person name="Haridas S."/>
            <person name="Albert R."/>
            <person name="Binder M."/>
            <person name="Bloem J."/>
            <person name="Labutti K."/>
            <person name="Salamov A."/>
            <person name="Andreopoulos B."/>
            <person name="Baker S."/>
            <person name="Barry K."/>
            <person name="Bills G."/>
            <person name="Bluhm B."/>
            <person name="Cannon C."/>
            <person name="Castanera R."/>
            <person name="Culley D."/>
            <person name="Daum C."/>
            <person name="Ezra D."/>
            <person name="Gonzalez J."/>
            <person name="Henrissat B."/>
            <person name="Kuo A."/>
            <person name="Liang C."/>
            <person name="Lipzen A."/>
            <person name="Lutzoni F."/>
            <person name="Magnuson J."/>
            <person name="Mondo S."/>
            <person name="Nolan M."/>
            <person name="Ohm R."/>
            <person name="Pangilinan J."/>
            <person name="Park H.-J."/>
            <person name="Ramirez L."/>
            <person name="Alfaro M."/>
            <person name="Sun H."/>
            <person name="Tritt A."/>
            <person name="Yoshinaga Y."/>
            <person name="Zwiers L.-H."/>
            <person name="Turgeon B."/>
            <person name="Goodwin S."/>
            <person name="Spatafora J."/>
            <person name="Crous P."/>
            <person name="Grigoriev I."/>
        </authorList>
    </citation>
    <scope>NUCLEOTIDE SEQUENCE</scope>
    <source>
        <strain evidence="1">CBS 627.86</strain>
    </source>
</reference>
<organism evidence="1 2">
    <name type="scientific">Lophiotrema nucula</name>
    <dbReference type="NCBI Taxonomy" id="690887"/>
    <lineage>
        <taxon>Eukaryota</taxon>
        <taxon>Fungi</taxon>
        <taxon>Dikarya</taxon>
        <taxon>Ascomycota</taxon>
        <taxon>Pezizomycotina</taxon>
        <taxon>Dothideomycetes</taxon>
        <taxon>Pleosporomycetidae</taxon>
        <taxon>Pleosporales</taxon>
        <taxon>Lophiotremataceae</taxon>
        <taxon>Lophiotrema</taxon>
    </lineage>
</organism>
<proteinExistence type="predicted"/>
<dbReference type="OrthoDB" id="194443at2759"/>